<name>A0A0G1IGX6_9BACT</name>
<sequence length="167" mass="18014">MEQHFFISNIDIISRLLVAMILGVLLGIERAVAGKTAGVRTYALVSIGAALFVIVSVIVSGWYLGEMSFDPLRVASQIVVGIGFLGAGLIVFKESHLSGLTTAAGLWVAAGIGMASGFGLFLLAIVATLITLFVFTVMWFVEERYIEQGKFKKLYDGSTEHQKHSDN</sequence>
<comment type="similarity">
    <text evidence="2">Belongs to the MgtC/SapB family.</text>
</comment>
<protein>
    <recommendedName>
        <fullName evidence="8">MgtC/SapB/SrpB/YhiD N-terminal domain-containing protein</fullName>
    </recommendedName>
</protein>
<dbReference type="EMBL" id="LCIR01000034">
    <property type="protein sequence ID" value="KKT58440.1"/>
    <property type="molecule type" value="Genomic_DNA"/>
</dbReference>
<feature type="transmembrane region" description="Helical" evidence="7">
    <location>
        <begin position="121"/>
        <end position="141"/>
    </location>
</feature>
<feature type="transmembrane region" description="Helical" evidence="7">
    <location>
        <begin position="41"/>
        <end position="62"/>
    </location>
</feature>
<dbReference type="Proteomes" id="UP000034087">
    <property type="component" value="Unassembled WGS sequence"/>
</dbReference>
<feature type="transmembrane region" description="Helical" evidence="7">
    <location>
        <begin position="97"/>
        <end position="115"/>
    </location>
</feature>
<evidence type="ECO:0000256" key="4">
    <source>
        <dbReference type="ARBA" id="ARBA00022692"/>
    </source>
</evidence>
<proteinExistence type="inferred from homology"/>
<comment type="subcellular location">
    <subcellularLocation>
        <location evidence="1">Cell membrane</location>
        <topology evidence="1">Multi-pass membrane protein</topology>
    </subcellularLocation>
</comment>
<keyword evidence="6 7" id="KW-0472">Membrane</keyword>
<gene>
    <name evidence="9" type="ORF">UW53_C0034G0007</name>
</gene>
<evidence type="ECO:0000256" key="1">
    <source>
        <dbReference type="ARBA" id="ARBA00004651"/>
    </source>
</evidence>
<feature type="transmembrane region" description="Helical" evidence="7">
    <location>
        <begin position="74"/>
        <end position="92"/>
    </location>
</feature>
<dbReference type="InterPro" id="IPR003416">
    <property type="entry name" value="MgtC/SapB/SrpB/YhiD_fam"/>
</dbReference>
<dbReference type="AlphaFoldDB" id="A0A0G1IGX6"/>
<evidence type="ECO:0000313" key="9">
    <source>
        <dbReference type="EMBL" id="KKT58440.1"/>
    </source>
</evidence>
<organism evidence="9 10">
    <name type="scientific">Candidatus Giovannonibacteria bacterium GW2011_GWA1_44_25</name>
    <dbReference type="NCBI Taxonomy" id="1618645"/>
    <lineage>
        <taxon>Bacteria</taxon>
        <taxon>Candidatus Giovannoniibacteriota</taxon>
    </lineage>
</organism>
<dbReference type="PATRIC" id="fig|1618645.3.peg.1129"/>
<keyword evidence="3" id="KW-1003">Cell membrane</keyword>
<keyword evidence="5 7" id="KW-1133">Transmembrane helix</keyword>
<evidence type="ECO:0000256" key="3">
    <source>
        <dbReference type="ARBA" id="ARBA00022475"/>
    </source>
</evidence>
<evidence type="ECO:0000256" key="7">
    <source>
        <dbReference type="SAM" id="Phobius"/>
    </source>
</evidence>
<evidence type="ECO:0000256" key="2">
    <source>
        <dbReference type="ARBA" id="ARBA00009298"/>
    </source>
</evidence>
<reference evidence="9 10" key="1">
    <citation type="journal article" date="2015" name="Nature">
        <title>rRNA introns, odd ribosomes, and small enigmatic genomes across a large radiation of phyla.</title>
        <authorList>
            <person name="Brown C.T."/>
            <person name="Hug L.A."/>
            <person name="Thomas B.C."/>
            <person name="Sharon I."/>
            <person name="Castelle C.J."/>
            <person name="Singh A."/>
            <person name="Wilkins M.J."/>
            <person name="Williams K.H."/>
            <person name="Banfield J.F."/>
        </authorList>
    </citation>
    <scope>NUCLEOTIDE SEQUENCE [LARGE SCALE GENOMIC DNA]</scope>
</reference>
<comment type="caution">
    <text evidence="9">The sequence shown here is derived from an EMBL/GenBank/DDBJ whole genome shotgun (WGS) entry which is preliminary data.</text>
</comment>
<feature type="domain" description="MgtC/SapB/SrpB/YhiD N-terminal" evidence="8">
    <location>
        <begin position="16"/>
        <end position="142"/>
    </location>
</feature>
<evidence type="ECO:0000256" key="6">
    <source>
        <dbReference type="ARBA" id="ARBA00023136"/>
    </source>
</evidence>
<dbReference type="GO" id="GO:0005886">
    <property type="term" value="C:plasma membrane"/>
    <property type="evidence" value="ECO:0007669"/>
    <property type="project" value="UniProtKB-SubCell"/>
</dbReference>
<feature type="transmembrane region" description="Helical" evidence="7">
    <location>
        <begin position="12"/>
        <end position="29"/>
    </location>
</feature>
<evidence type="ECO:0000313" key="10">
    <source>
        <dbReference type="Proteomes" id="UP000034087"/>
    </source>
</evidence>
<evidence type="ECO:0000259" key="8">
    <source>
        <dbReference type="Pfam" id="PF02308"/>
    </source>
</evidence>
<dbReference type="InterPro" id="IPR049177">
    <property type="entry name" value="MgtC_SapB_SrpB_YhiD_N"/>
</dbReference>
<evidence type="ECO:0000256" key="5">
    <source>
        <dbReference type="ARBA" id="ARBA00022989"/>
    </source>
</evidence>
<accession>A0A0G1IGX6</accession>
<keyword evidence="4 7" id="KW-0812">Transmembrane</keyword>
<dbReference type="PANTHER" id="PTHR33778">
    <property type="entry name" value="PROTEIN MGTC"/>
    <property type="match status" value="1"/>
</dbReference>
<dbReference type="Pfam" id="PF02308">
    <property type="entry name" value="MgtC"/>
    <property type="match status" value="1"/>
</dbReference>
<dbReference type="PRINTS" id="PR01837">
    <property type="entry name" value="MGTCSAPBPROT"/>
</dbReference>
<dbReference type="PANTHER" id="PTHR33778:SF1">
    <property type="entry name" value="MAGNESIUM TRANSPORTER YHID-RELATED"/>
    <property type="match status" value="1"/>
</dbReference>